<protein>
    <submittedName>
        <fullName evidence="1">Uncharacterized protein</fullName>
    </submittedName>
</protein>
<evidence type="ECO:0000313" key="2">
    <source>
        <dbReference type="Proteomes" id="UP000078492"/>
    </source>
</evidence>
<keyword evidence="2" id="KW-1185">Reference proteome</keyword>
<dbReference type="AlphaFoldDB" id="A0A195DLX7"/>
<accession>A0A195DLX7</accession>
<reference evidence="1 2" key="1">
    <citation type="submission" date="2015-09" db="EMBL/GenBank/DDBJ databases">
        <title>Trachymyrmex cornetzi WGS genome.</title>
        <authorList>
            <person name="Nygaard S."/>
            <person name="Hu H."/>
            <person name="Boomsma J."/>
            <person name="Zhang G."/>
        </authorList>
    </citation>
    <scope>NUCLEOTIDE SEQUENCE [LARGE SCALE GENOMIC DNA]</scope>
    <source>
        <strain evidence="1">Tcor2-1</strain>
        <tissue evidence="1">Whole body</tissue>
    </source>
</reference>
<dbReference type="EMBL" id="KQ980734">
    <property type="protein sequence ID" value="KYN13900.1"/>
    <property type="molecule type" value="Genomic_DNA"/>
</dbReference>
<sequence>MEDINDRGRLSLHTSNSRRYNCSEALSDEECETPCTYTECILSVFLSGIPSVYVTGGYTEQRRGIREGPTGGNNQVEEEGRGLKAALGSTIVPRIIRRINWIVGGTWKLNADREERTEEGATCAIAKRETRIDARILAHVLARVSTNSLVHSNFPRASLIGVYEGQFNPTSREDPFNLVVYPYSLPGHLVRVVRFGLRLNFVMSTISLAHRFHGERSRIGNYQSNLRDFAVQTEGIYVCKYDCRYVYMHERVARIHSVGGARTSVSTFTQVPLSFLSDEIKSRITERNKHADIIIRIQDADKVAPLSFKVPRCLRR</sequence>
<dbReference type="Proteomes" id="UP000078492">
    <property type="component" value="Unassembled WGS sequence"/>
</dbReference>
<organism evidence="1 2">
    <name type="scientific">Trachymyrmex cornetzi</name>
    <dbReference type="NCBI Taxonomy" id="471704"/>
    <lineage>
        <taxon>Eukaryota</taxon>
        <taxon>Metazoa</taxon>
        <taxon>Ecdysozoa</taxon>
        <taxon>Arthropoda</taxon>
        <taxon>Hexapoda</taxon>
        <taxon>Insecta</taxon>
        <taxon>Pterygota</taxon>
        <taxon>Neoptera</taxon>
        <taxon>Endopterygota</taxon>
        <taxon>Hymenoptera</taxon>
        <taxon>Apocrita</taxon>
        <taxon>Aculeata</taxon>
        <taxon>Formicoidea</taxon>
        <taxon>Formicidae</taxon>
        <taxon>Myrmicinae</taxon>
        <taxon>Trachymyrmex</taxon>
    </lineage>
</organism>
<name>A0A195DLX7_9HYME</name>
<proteinExistence type="predicted"/>
<evidence type="ECO:0000313" key="1">
    <source>
        <dbReference type="EMBL" id="KYN13900.1"/>
    </source>
</evidence>
<gene>
    <name evidence="1" type="ORF">ALC57_13974</name>
</gene>